<gene>
    <name evidence="2" type="primary">Dsec\GM23105</name>
    <name evidence="2" type="ORF">Dsec_GM23105</name>
</gene>
<dbReference type="AlphaFoldDB" id="B4IID9"/>
<dbReference type="HOGENOM" id="CLU_123011_0_0_1"/>
<accession>B4IID9</accession>
<feature type="compositionally biased region" description="Low complexity" evidence="1">
    <location>
        <begin position="14"/>
        <end position="37"/>
    </location>
</feature>
<keyword evidence="3" id="KW-1185">Reference proteome</keyword>
<dbReference type="PhylomeDB" id="B4IID9"/>
<sequence length="190" mass="18482">MQQPATPSTPVNNAPSATPSAATAPAASAPAGASSTPIRINSAKQHGAAGGGDTLAHPATPHSHSMPGTPQQQPQSSSVPTGGHLLQLQAPLPSAGGGPGAVTPSGLSSMGASNQSLGVSVGAASSVSGISITPPNSAGLRQSTAHSSAACRLIRNPCPYPNPDPSSIRSSKPSIPGATLSLNTRLLFVI</sequence>
<dbReference type="Proteomes" id="UP000001292">
    <property type="component" value="Unassembled WGS sequence"/>
</dbReference>
<reference evidence="2 3" key="1">
    <citation type="journal article" date="2007" name="Nature">
        <title>Evolution of genes and genomes on the Drosophila phylogeny.</title>
        <authorList>
            <consortium name="Drosophila 12 Genomes Consortium"/>
            <person name="Clark A.G."/>
            <person name="Eisen M.B."/>
            <person name="Smith D.R."/>
            <person name="Bergman C.M."/>
            <person name="Oliver B."/>
            <person name="Markow T.A."/>
            <person name="Kaufman T.C."/>
            <person name="Kellis M."/>
            <person name="Gelbart W."/>
            <person name="Iyer V.N."/>
            <person name="Pollard D.A."/>
            <person name="Sackton T.B."/>
            <person name="Larracuente A.M."/>
            <person name="Singh N.D."/>
            <person name="Abad J.P."/>
            <person name="Abt D.N."/>
            <person name="Adryan B."/>
            <person name="Aguade M."/>
            <person name="Akashi H."/>
            <person name="Anderson W.W."/>
            <person name="Aquadro C.F."/>
            <person name="Ardell D.H."/>
            <person name="Arguello R."/>
            <person name="Artieri C.G."/>
            <person name="Barbash D.A."/>
            <person name="Barker D."/>
            <person name="Barsanti P."/>
            <person name="Batterham P."/>
            <person name="Batzoglou S."/>
            <person name="Begun D."/>
            <person name="Bhutkar A."/>
            <person name="Blanco E."/>
            <person name="Bosak S.A."/>
            <person name="Bradley R.K."/>
            <person name="Brand A.D."/>
            <person name="Brent M.R."/>
            <person name="Brooks A.N."/>
            <person name="Brown R.H."/>
            <person name="Butlin R.K."/>
            <person name="Caggese C."/>
            <person name="Calvi B.R."/>
            <person name="Bernardo de Carvalho A."/>
            <person name="Caspi A."/>
            <person name="Castrezana S."/>
            <person name="Celniker S.E."/>
            <person name="Chang J.L."/>
            <person name="Chapple C."/>
            <person name="Chatterji S."/>
            <person name="Chinwalla A."/>
            <person name="Civetta A."/>
            <person name="Clifton S.W."/>
            <person name="Comeron J.M."/>
            <person name="Costello J.C."/>
            <person name="Coyne J.A."/>
            <person name="Daub J."/>
            <person name="David R.G."/>
            <person name="Delcher A.L."/>
            <person name="Delehaunty K."/>
            <person name="Do C.B."/>
            <person name="Ebling H."/>
            <person name="Edwards K."/>
            <person name="Eickbush T."/>
            <person name="Evans J.D."/>
            <person name="Filipski A."/>
            <person name="Findeiss S."/>
            <person name="Freyhult E."/>
            <person name="Fulton L."/>
            <person name="Fulton R."/>
            <person name="Garcia A.C."/>
            <person name="Gardiner A."/>
            <person name="Garfield D.A."/>
            <person name="Garvin B.E."/>
            <person name="Gibson G."/>
            <person name="Gilbert D."/>
            <person name="Gnerre S."/>
            <person name="Godfrey J."/>
            <person name="Good R."/>
            <person name="Gotea V."/>
            <person name="Gravely B."/>
            <person name="Greenberg A.J."/>
            <person name="Griffiths-Jones S."/>
            <person name="Gross S."/>
            <person name="Guigo R."/>
            <person name="Gustafson E.A."/>
            <person name="Haerty W."/>
            <person name="Hahn M.W."/>
            <person name="Halligan D.L."/>
            <person name="Halpern A.L."/>
            <person name="Halter G.M."/>
            <person name="Han M.V."/>
            <person name="Heger A."/>
            <person name="Hillier L."/>
            <person name="Hinrichs A.S."/>
            <person name="Holmes I."/>
            <person name="Hoskins R.A."/>
            <person name="Hubisz M.J."/>
            <person name="Hultmark D."/>
            <person name="Huntley M.A."/>
            <person name="Jaffe D.B."/>
            <person name="Jagadeeshan S."/>
            <person name="Jeck W.R."/>
            <person name="Johnson J."/>
            <person name="Jones C.D."/>
            <person name="Jordan W.C."/>
            <person name="Karpen G.H."/>
            <person name="Kataoka E."/>
            <person name="Keightley P.D."/>
            <person name="Kheradpour P."/>
            <person name="Kirkness E.F."/>
            <person name="Koerich L.B."/>
            <person name="Kristiansen K."/>
            <person name="Kudrna D."/>
            <person name="Kulathinal R.J."/>
            <person name="Kumar S."/>
            <person name="Kwok R."/>
            <person name="Lander E."/>
            <person name="Langley C.H."/>
            <person name="Lapoint R."/>
            <person name="Lazzaro B.P."/>
            <person name="Lee S.J."/>
            <person name="Levesque L."/>
            <person name="Li R."/>
            <person name="Lin C.F."/>
            <person name="Lin M.F."/>
            <person name="Lindblad-Toh K."/>
            <person name="Llopart A."/>
            <person name="Long M."/>
            <person name="Low L."/>
            <person name="Lozovsky E."/>
            <person name="Lu J."/>
            <person name="Luo M."/>
            <person name="Machado C.A."/>
            <person name="Makalowski W."/>
            <person name="Marzo M."/>
            <person name="Matsuda M."/>
            <person name="Matzkin L."/>
            <person name="McAllister B."/>
            <person name="McBride C.S."/>
            <person name="McKernan B."/>
            <person name="McKernan K."/>
            <person name="Mendez-Lago M."/>
            <person name="Minx P."/>
            <person name="Mollenhauer M.U."/>
            <person name="Montooth K."/>
            <person name="Mount S.M."/>
            <person name="Mu X."/>
            <person name="Myers E."/>
            <person name="Negre B."/>
            <person name="Newfeld S."/>
            <person name="Nielsen R."/>
            <person name="Noor M.A."/>
            <person name="O'Grady P."/>
            <person name="Pachter L."/>
            <person name="Papaceit M."/>
            <person name="Parisi M.J."/>
            <person name="Parisi M."/>
            <person name="Parts L."/>
            <person name="Pedersen J.S."/>
            <person name="Pesole G."/>
            <person name="Phillippy A.M."/>
            <person name="Ponting C.P."/>
            <person name="Pop M."/>
            <person name="Porcelli D."/>
            <person name="Powell J.R."/>
            <person name="Prohaska S."/>
            <person name="Pruitt K."/>
            <person name="Puig M."/>
            <person name="Quesneville H."/>
            <person name="Ram K.R."/>
            <person name="Rand D."/>
            <person name="Rasmussen M.D."/>
            <person name="Reed L.K."/>
            <person name="Reenan R."/>
            <person name="Reily A."/>
            <person name="Remington K.A."/>
            <person name="Rieger T.T."/>
            <person name="Ritchie M.G."/>
            <person name="Robin C."/>
            <person name="Rogers Y.H."/>
            <person name="Rohde C."/>
            <person name="Rozas J."/>
            <person name="Rubenfield M.J."/>
            <person name="Ruiz A."/>
            <person name="Russo S."/>
            <person name="Salzberg S.L."/>
            <person name="Sanchez-Gracia A."/>
            <person name="Saranga D.J."/>
            <person name="Sato H."/>
            <person name="Schaeffer S.W."/>
            <person name="Schatz M.C."/>
            <person name="Schlenke T."/>
            <person name="Schwartz R."/>
            <person name="Segarra C."/>
            <person name="Singh R.S."/>
            <person name="Sirot L."/>
            <person name="Sirota M."/>
            <person name="Sisneros N.B."/>
            <person name="Smith C.D."/>
            <person name="Smith T.F."/>
            <person name="Spieth J."/>
            <person name="Stage D.E."/>
            <person name="Stark A."/>
            <person name="Stephan W."/>
            <person name="Strausberg R.L."/>
            <person name="Strempel S."/>
            <person name="Sturgill D."/>
            <person name="Sutton G."/>
            <person name="Sutton G.G."/>
            <person name="Tao W."/>
            <person name="Teichmann S."/>
            <person name="Tobari Y.N."/>
            <person name="Tomimura Y."/>
            <person name="Tsolas J.M."/>
            <person name="Valente V.L."/>
            <person name="Venter E."/>
            <person name="Venter J.C."/>
            <person name="Vicario S."/>
            <person name="Vieira F.G."/>
            <person name="Vilella A.J."/>
            <person name="Villasante A."/>
            <person name="Walenz B."/>
            <person name="Wang J."/>
            <person name="Wasserman M."/>
            <person name="Watts T."/>
            <person name="Wilson D."/>
            <person name="Wilson R.K."/>
            <person name="Wing R.A."/>
            <person name="Wolfner M.F."/>
            <person name="Wong A."/>
            <person name="Wong G.K."/>
            <person name="Wu C.I."/>
            <person name="Wu G."/>
            <person name="Yamamoto D."/>
            <person name="Yang H.P."/>
            <person name="Yang S.P."/>
            <person name="Yorke J.A."/>
            <person name="Yoshida K."/>
            <person name="Zdobnov E."/>
            <person name="Zhang P."/>
            <person name="Zhang Y."/>
            <person name="Zimin A.V."/>
            <person name="Baldwin J."/>
            <person name="Abdouelleil A."/>
            <person name="Abdulkadir J."/>
            <person name="Abebe A."/>
            <person name="Abera B."/>
            <person name="Abreu J."/>
            <person name="Acer S.C."/>
            <person name="Aftuck L."/>
            <person name="Alexander A."/>
            <person name="An P."/>
            <person name="Anderson E."/>
            <person name="Anderson S."/>
            <person name="Arachi H."/>
            <person name="Azer M."/>
            <person name="Bachantsang P."/>
            <person name="Barry A."/>
            <person name="Bayul T."/>
            <person name="Berlin A."/>
            <person name="Bessette D."/>
            <person name="Bloom T."/>
            <person name="Blye J."/>
            <person name="Boguslavskiy L."/>
            <person name="Bonnet C."/>
            <person name="Boukhgalter B."/>
            <person name="Bourzgui I."/>
            <person name="Brown A."/>
            <person name="Cahill P."/>
            <person name="Channer S."/>
            <person name="Cheshatsang Y."/>
            <person name="Chuda L."/>
            <person name="Citroen M."/>
            <person name="Collymore A."/>
            <person name="Cooke P."/>
            <person name="Costello M."/>
            <person name="D'Aco K."/>
            <person name="Daza R."/>
            <person name="De Haan G."/>
            <person name="DeGray S."/>
            <person name="DeMaso C."/>
            <person name="Dhargay N."/>
            <person name="Dooley K."/>
            <person name="Dooley E."/>
            <person name="Doricent M."/>
            <person name="Dorje P."/>
            <person name="Dorjee K."/>
            <person name="Dupes A."/>
            <person name="Elong R."/>
            <person name="Falk J."/>
            <person name="Farina A."/>
            <person name="Faro S."/>
            <person name="Ferguson D."/>
            <person name="Fisher S."/>
            <person name="Foley C.D."/>
            <person name="Franke A."/>
            <person name="Friedrich D."/>
            <person name="Gadbois L."/>
            <person name="Gearin G."/>
            <person name="Gearin C.R."/>
            <person name="Giannoukos G."/>
            <person name="Goode T."/>
            <person name="Graham J."/>
            <person name="Grandbois E."/>
            <person name="Grewal S."/>
            <person name="Gyaltsen K."/>
            <person name="Hafez N."/>
            <person name="Hagos B."/>
            <person name="Hall J."/>
            <person name="Henson C."/>
            <person name="Hollinger A."/>
            <person name="Honan T."/>
            <person name="Huard M.D."/>
            <person name="Hughes L."/>
            <person name="Hurhula B."/>
            <person name="Husby M.E."/>
            <person name="Kamat A."/>
            <person name="Kanga B."/>
            <person name="Kashin S."/>
            <person name="Khazanovich D."/>
            <person name="Kisner P."/>
            <person name="Lance K."/>
            <person name="Lara M."/>
            <person name="Lee W."/>
            <person name="Lennon N."/>
            <person name="Letendre F."/>
            <person name="LeVine R."/>
            <person name="Lipovsky A."/>
            <person name="Liu X."/>
            <person name="Liu J."/>
            <person name="Liu S."/>
            <person name="Lokyitsang T."/>
            <person name="Lokyitsang Y."/>
            <person name="Lubonja R."/>
            <person name="Lui A."/>
            <person name="MacDonald P."/>
            <person name="Magnisalis V."/>
            <person name="Maru K."/>
            <person name="Matthews C."/>
            <person name="McCusker W."/>
            <person name="McDonough S."/>
            <person name="Mehta T."/>
            <person name="Meldrim J."/>
            <person name="Meneus L."/>
            <person name="Mihai O."/>
            <person name="Mihalev A."/>
            <person name="Mihova T."/>
            <person name="Mittelman R."/>
            <person name="Mlenga V."/>
            <person name="Montmayeur A."/>
            <person name="Mulrain L."/>
            <person name="Navidi A."/>
            <person name="Naylor J."/>
            <person name="Negash T."/>
            <person name="Nguyen T."/>
            <person name="Nguyen N."/>
            <person name="Nicol R."/>
            <person name="Norbu C."/>
            <person name="Norbu N."/>
            <person name="Novod N."/>
            <person name="O'Neill B."/>
            <person name="Osman S."/>
            <person name="Markiewicz E."/>
            <person name="Oyono O.L."/>
            <person name="Patti C."/>
            <person name="Phunkhang P."/>
            <person name="Pierre F."/>
            <person name="Priest M."/>
            <person name="Raghuraman S."/>
            <person name="Rege F."/>
            <person name="Reyes R."/>
            <person name="Rise C."/>
            <person name="Rogov P."/>
            <person name="Ross K."/>
            <person name="Ryan E."/>
            <person name="Settipalli S."/>
            <person name="Shea T."/>
            <person name="Sherpa N."/>
            <person name="Shi L."/>
            <person name="Shih D."/>
            <person name="Sparrow T."/>
            <person name="Spaulding J."/>
            <person name="Stalker J."/>
            <person name="Stange-Thomann N."/>
            <person name="Stavropoulos S."/>
            <person name="Stone C."/>
            <person name="Strader C."/>
            <person name="Tesfaye S."/>
            <person name="Thomson T."/>
            <person name="Thoulutsang Y."/>
            <person name="Thoulutsang D."/>
            <person name="Topham K."/>
            <person name="Topping I."/>
            <person name="Tsamla T."/>
            <person name="Vassiliev H."/>
            <person name="Vo A."/>
            <person name="Wangchuk T."/>
            <person name="Wangdi T."/>
            <person name="Weiand M."/>
            <person name="Wilkinson J."/>
            <person name="Wilson A."/>
            <person name="Yadav S."/>
            <person name="Young G."/>
            <person name="Yu Q."/>
            <person name="Zembek L."/>
            <person name="Zhong D."/>
            <person name="Zimmer A."/>
            <person name="Zwirko Z."/>
            <person name="Jaffe D.B."/>
            <person name="Alvarez P."/>
            <person name="Brockman W."/>
            <person name="Butler J."/>
            <person name="Chin C."/>
            <person name="Gnerre S."/>
            <person name="Grabherr M."/>
            <person name="Kleber M."/>
            <person name="Mauceli E."/>
            <person name="MacCallum I."/>
        </authorList>
    </citation>
    <scope>NUCLEOTIDE SEQUENCE [LARGE SCALE GENOMIC DNA]</scope>
    <source>
        <strain evidence="3">Rob3c / Tucson 14021-0248.25</strain>
    </source>
</reference>
<protein>
    <submittedName>
        <fullName evidence="2">GM23105</fullName>
    </submittedName>
</protein>
<name>B4IID9_DROSE</name>
<evidence type="ECO:0000256" key="1">
    <source>
        <dbReference type="SAM" id="MobiDB-lite"/>
    </source>
</evidence>
<dbReference type="OMA" id="HADICIY"/>
<evidence type="ECO:0000313" key="2">
    <source>
        <dbReference type="EMBL" id="EDW49683.1"/>
    </source>
</evidence>
<organism evidence="3">
    <name type="scientific">Drosophila sechellia</name>
    <name type="common">Fruit fly</name>
    <dbReference type="NCBI Taxonomy" id="7238"/>
    <lineage>
        <taxon>Eukaryota</taxon>
        <taxon>Metazoa</taxon>
        <taxon>Ecdysozoa</taxon>
        <taxon>Arthropoda</taxon>
        <taxon>Hexapoda</taxon>
        <taxon>Insecta</taxon>
        <taxon>Pterygota</taxon>
        <taxon>Neoptera</taxon>
        <taxon>Endopterygota</taxon>
        <taxon>Diptera</taxon>
        <taxon>Brachycera</taxon>
        <taxon>Muscomorpha</taxon>
        <taxon>Ephydroidea</taxon>
        <taxon>Drosophilidae</taxon>
        <taxon>Drosophila</taxon>
        <taxon>Sophophora</taxon>
    </lineage>
</organism>
<evidence type="ECO:0000313" key="3">
    <source>
        <dbReference type="Proteomes" id="UP000001292"/>
    </source>
</evidence>
<dbReference type="EMBL" id="CH480842">
    <property type="protein sequence ID" value="EDW49683.1"/>
    <property type="molecule type" value="Genomic_DNA"/>
</dbReference>
<proteinExistence type="predicted"/>
<feature type="compositionally biased region" description="Polar residues" evidence="1">
    <location>
        <begin position="1"/>
        <end position="13"/>
    </location>
</feature>
<feature type="compositionally biased region" description="Low complexity" evidence="1">
    <location>
        <begin position="65"/>
        <end position="83"/>
    </location>
</feature>
<feature type="region of interest" description="Disordered" evidence="1">
    <location>
        <begin position="1"/>
        <end position="109"/>
    </location>
</feature>